<evidence type="ECO:0000313" key="1">
    <source>
        <dbReference type="EMBL" id="SLN01033.1"/>
    </source>
</evidence>
<protein>
    <submittedName>
        <fullName evidence="1">Uncharacterized protein</fullName>
    </submittedName>
</protein>
<dbReference type="EMBL" id="FWFF01000020">
    <property type="protein sequence ID" value="SLN01033.1"/>
    <property type="molecule type" value="Genomic_DNA"/>
</dbReference>
<organism evidence="1 2">
    <name type="scientific">Brevibacterium yomogidense</name>
    <dbReference type="NCBI Taxonomy" id="946573"/>
    <lineage>
        <taxon>Bacteria</taxon>
        <taxon>Bacillati</taxon>
        <taxon>Actinomycetota</taxon>
        <taxon>Actinomycetes</taxon>
        <taxon>Micrococcales</taxon>
        <taxon>Brevibacteriaceae</taxon>
        <taxon>Brevibacterium</taxon>
    </lineage>
</organism>
<accession>A0A1X6XPG4</accession>
<evidence type="ECO:0000313" key="2">
    <source>
        <dbReference type="Proteomes" id="UP000196581"/>
    </source>
</evidence>
<sequence>MVGCSPASAVAQPLTSRHAVTAAPAALTGGSFHLIAISSSSPRGPQSSVAPIGDRATRYGGIDIL</sequence>
<dbReference type="Proteomes" id="UP000196581">
    <property type="component" value="Unassembled WGS sequence"/>
</dbReference>
<proteinExistence type="predicted"/>
<name>A0A1X6XPG4_9MICO</name>
<keyword evidence="2" id="KW-1185">Reference proteome</keyword>
<dbReference type="AlphaFoldDB" id="A0A1X6XPG4"/>
<gene>
    <name evidence="1" type="ORF">FM105_14055</name>
</gene>
<reference evidence="2" key="1">
    <citation type="submission" date="2017-02" db="EMBL/GenBank/DDBJ databases">
        <authorList>
            <person name="Dridi B."/>
        </authorList>
    </citation>
    <scope>NUCLEOTIDE SEQUENCE [LARGE SCALE GENOMIC DNA]</scope>
    <source>
        <strain evidence="2">B Co 03.10</strain>
    </source>
</reference>